<protein>
    <submittedName>
        <fullName evidence="1">Uncharacterized protein</fullName>
    </submittedName>
</protein>
<dbReference type="AlphaFoldDB" id="N1R0Z9"/>
<sequence>MELLKQNMADDYDERAKFEAAATEEAATEDEIRMMRISEEATEVAAEEEMMMMGLGDLAEEDAEELTKSGEQNKRRRRRNRSAHDMMVIGCRLMLVEGLNFHDVWSVSSFISLKLIIVQRKL</sequence>
<name>N1R0Z9_AEGTA</name>
<organism evidence="1">
    <name type="scientific">Aegilops tauschii</name>
    <name type="common">Tausch's goatgrass</name>
    <name type="synonym">Aegilops squarrosa</name>
    <dbReference type="NCBI Taxonomy" id="37682"/>
    <lineage>
        <taxon>Eukaryota</taxon>
        <taxon>Viridiplantae</taxon>
        <taxon>Streptophyta</taxon>
        <taxon>Embryophyta</taxon>
        <taxon>Tracheophyta</taxon>
        <taxon>Spermatophyta</taxon>
        <taxon>Magnoliopsida</taxon>
        <taxon>Liliopsida</taxon>
        <taxon>Poales</taxon>
        <taxon>Poaceae</taxon>
        <taxon>BOP clade</taxon>
        <taxon>Pooideae</taxon>
        <taxon>Triticodae</taxon>
        <taxon>Triticeae</taxon>
        <taxon>Triticinae</taxon>
        <taxon>Aegilops</taxon>
    </lineage>
</organism>
<accession>N1R0Z9</accession>
<dbReference type="EnsemblPlants" id="EMT17708">
    <property type="protein sequence ID" value="EMT17708"/>
    <property type="gene ID" value="F775_43159"/>
</dbReference>
<proteinExistence type="predicted"/>
<evidence type="ECO:0000313" key="1">
    <source>
        <dbReference type="EnsemblPlants" id="EMT17708"/>
    </source>
</evidence>
<reference evidence="1" key="1">
    <citation type="submission" date="2015-06" db="UniProtKB">
        <authorList>
            <consortium name="EnsemblPlants"/>
        </authorList>
    </citation>
    <scope>IDENTIFICATION</scope>
</reference>